<comment type="caution">
    <text evidence="2">The sequence shown here is derived from an EMBL/GenBank/DDBJ whole genome shotgun (WGS) entry which is preliminary data.</text>
</comment>
<dbReference type="Gene3D" id="3.30.530.20">
    <property type="match status" value="1"/>
</dbReference>
<accession>A0A1V8M2Q9</accession>
<dbReference type="CDD" id="cd07821">
    <property type="entry name" value="PYR_PYL_RCAR_like"/>
    <property type="match status" value="1"/>
</dbReference>
<dbReference type="Proteomes" id="UP000191980">
    <property type="component" value="Unassembled WGS sequence"/>
</dbReference>
<keyword evidence="3" id="KW-1185">Reference proteome</keyword>
<evidence type="ECO:0000313" key="3">
    <source>
        <dbReference type="Proteomes" id="UP000191980"/>
    </source>
</evidence>
<evidence type="ECO:0000256" key="1">
    <source>
        <dbReference type="SAM" id="SignalP"/>
    </source>
</evidence>
<evidence type="ECO:0000313" key="2">
    <source>
        <dbReference type="EMBL" id="OQK15822.1"/>
    </source>
</evidence>
<evidence type="ECO:0008006" key="4">
    <source>
        <dbReference type="Google" id="ProtNLM"/>
    </source>
</evidence>
<dbReference type="STRING" id="1420851.AU255_16660"/>
<name>A0A1V8M2Q9_9GAMM</name>
<dbReference type="InterPro" id="IPR019587">
    <property type="entry name" value="Polyketide_cyclase/dehydratase"/>
</dbReference>
<gene>
    <name evidence="2" type="ORF">AU255_16660</name>
</gene>
<keyword evidence="1" id="KW-0732">Signal</keyword>
<dbReference type="SUPFAM" id="SSF55961">
    <property type="entry name" value="Bet v1-like"/>
    <property type="match status" value="1"/>
</dbReference>
<protein>
    <recommendedName>
        <fullName evidence="4">MxaD protein</fullName>
    </recommendedName>
</protein>
<organism evidence="2 3">
    <name type="scientific">Methyloprofundus sedimenti</name>
    <dbReference type="NCBI Taxonomy" id="1420851"/>
    <lineage>
        <taxon>Bacteria</taxon>
        <taxon>Pseudomonadati</taxon>
        <taxon>Pseudomonadota</taxon>
        <taxon>Gammaproteobacteria</taxon>
        <taxon>Methylococcales</taxon>
        <taxon>Methylococcaceae</taxon>
        <taxon>Methyloprofundus</taxon>
    </lineage>
</organism>
<feature type="chain" id="PRO_5012686669" description="MxaD protein" evidence="1">
    <location>
        <begin position="21"/>
        <end position="199"/>
    </location>
</feature>
<dbReference type="PANTHER" id="PTHR39332">
    <property type="entry name" value="BLL4707 PROTEIN"/>
    <property type="match status" value="1"/>
</dbReference>
<dbReference type="EMBL" id="LPUF01000003">
    <property type="protein sequence ID" value="OQK15822.1"/>
    <property type="molecule type" value="Genomic_DNA"/>
</dbReference>
<sequence length="199" mass="21984">MKKISILAFFLFLFSAVSYAHGPVRGKMTATVEIDAPADKVWDVIKNFDDMSWHPGIKSTEGTGGNEKGATRILTLADGGTITEFLKNYDAKKMSYTYKITDMSVVKTIQHAGQEEDVPVLAVDNYQGKLTVSSKGSGSVVTWVATYYRGYMNNNPPEELNEETADEQVTAVLKAGLTSLLHTFEPNTLPTEITFEMKR</sequence>
<dbReference type="AlphaFoldDB" id="A0A1V8M2Q9"/>
<dbReference type="PANTHER" id="PTHR39332:SF7">
    <property type="entry name" value="SRPBCC FAMILY PROTEIN"/>
    <property type="match status" value="1"/>
</dbReference>
<proteinExistence type="predicted"/>
<feature type="signal peptide" evidence="1">
    <location>
        <begin position="1"/>
        <end position="20"/>
    </location>
</feature>
<dbReference type="RefSeq" id="WP_080524047.1">
    <property type="nucleotide sequence ID" value="NZ_LPUF01000003.1"/>
</dbReference>
<reference evidence="2 3" key="1">
    <citation type="submission" date="2015-12" db="EMBL/GenBank/DDBJ databases">
        <authorList>
            <person name="Shamseldin A."/>
            <person name="Moawad H."/>
            <person name="Abd El-Rahim W.M."/>
            <person name="Sadowsky M.J."/>
        </authorList>
    </citation>
    <scope>NUCLEOTIDE SEQUENCE [LARGE SCALE GENOMIC DNA]</scope>
    <source>
        <strain evidence="2 3">WF1</strain>
    </source>
</reference>
<dbReference type="Pfam" id="PF10604">
    <property type="entry name" value="Polyketide_cyc2"/>
    <property type="match status" value="1"/>
</dbReference>
<dbReference type="InterPro" id="IPR023393">
    <property type="entry name" value="START-like_dom_sf"/>
</dbReference>
<dbReference type="OrthoDB" id="1364128at2"/>